<feature type="disulfide bond" evidence="10">
    <location>
        <begin position="92"/>
        <end position="110"/>
    </location>
</feature>
<reference evidence="13" key="1">
    <citation type="submission" date="2012-12" db="EMBL/GenBank/DDBJ databases">
        <authorList>
            <person name="Hellsten U."/>
            <person name="Grimwood J."/>
            <person name="Chapman J.A."/>
            <person name="Shapiro H."/>
            <person name="Aerts A."/>
            <person name="Otillar R.P."/>
            <person name="Terry A.Y."/>
            <person name="Boore J.L."/>
            <person name="Simakov O."/>
            <person name="Marletaz F."/>
            <person name="Cho S.-J."/>
            <person name="Edsinger-Gonzales E."/>
            <person name="Havlak P."/>
            <person name="Kuo D.-H."/>
            <person name="Larsson T."/>
            <person name="Lv J."/>
            <person name="Arendt D."/>
            <person name="Savage R."/>
            <person name="Osoegawa K."/>
            <person name="de Jong P."/>
            <person name="Lindberg D.R."/>
            <person name="Seaver E.C."/>
            <person name="Weisblat D.A."/>
            <person name="Putnam N.H."/>
            <person name="Grigoriev I.V."/>
            <person name="Rokhsar D.S."/>
        </authorList>
    </citation>
    <scope>NUCLEOTIDE SEQUENCE</scope>
    <source>
        <strain evidence="13">I ESC-2004</strain>
    </source>
</reference>
<dbReference type="SUPFAM" id="SSF57424">
    <property type="entry name" value="LDL receptor-like module"/>
    <property type="match status" value="3"/>
</dbReference>
<dbReference type="PROSITE" id="PS50068">
    <property type="entry name" value="LDLRA_2"/>
    <property type="match status" value="3"/>
</dbReference>
<dbReference type="EnsemblMetazoa" id="CapteT103865">
    <property type="protein sequence ID" value="CapteP103865"/>
    <property type="gene ID" value="CapteG103865"/>
</dbReference>
<evidence type="ECO:0000256" key="4">
    <source>
        <dbReference type="ARBA" id="ARBA00022737"/>
    </source>
</evidence>
<keyword evidence="6" id="KW-0472">Membrane</keyword>
<organism evidence="11">
    <name type="scientific">Capitella teleta</name>
    <name type="common">Polychaete worm</name>
    <dbReference type="NCBI Taxonomy" id="283909"/>
    <lineage>
        <taxon>Eukaryota</taxon>
        <taxon>Metazoa</taxon>
        <taxon>Spiralia</taxon>
        <taxon>Lophotrochozoa</taxon>
        <taxon>Annelida</taxon>
        <taxon>Polychaeta</taxon>
        <taxon>Sedentaria</taxon>
        <taxon>Scolecida</taxon>
        <taxon>Capitellidae</taxon>
        <taxon>Capitella</taxon>
    </lineage>
</organism>
<evidence type="ECO:0000256" key="9">
    <source>
        <dbReference type="ARBA" id="ARBA00023180"/>
    </source>
</evidence>
<dbReference type="STRING" id="283909.R7TV39"/>
<gene>
    <name evidence="11" type="ORF">CAPTEDRAFT_103865</name>
</gene>
<dbReference type="InterPro" id="IPR023415">
    <property type="entry name" value="LDLR_class-A_CS"/>
</dbReference>
<dbReference type="CDD" id="cd00112">
    <property type="entry name" value="LDLa"/>
    <property type="match status" value="3"/>
</dbReference>
<dbReference type="Gene3D" id="4.10.400.10">
    <property type="entry name" value="Low-density Lipoprotein Receptor"/>
    <property type="match status" value="3"/>
</dbReference>
<dbReference type="InterPro" id="IPR036055">
    <property type="entry name" value="LDL_receptor-like_sf"/>
</dbReference>
<protein>
    <submittedName>
        <fullName evidence="11 12">Uncharacterized protein</fullName>
    </submittedName>
</protein>
<reference evidence="11 13" key="2">
    <citation type="journal article" date="2013" name="Nature">
        <title>Insights into bilaterian evolution from three spiralian genomes.</title>
        <authorList>
            <person name="Simakov O."/>
            <person name="Marletaz F."/>
            <person name="Cho S.J."/>
            <person name="Edsinger-Gonzales E."/>
            <person name="Havlak P."/>
            <person name="Hellsten U."/>
            <person name="Kuo D.H."/>
            <person name="Larsson T."/>
            <person name="Lv J."/>
            <person name="Arendt D."/>
            <person name="Savage R."/>
            <person name="Osoegawa K."/>
            <person name="de Jong P."/>
            <person name="Grimwood J."/>
            <person name="Chapman J.A."/>
            <person name="Shapiro H."/>
            <person name="Aerts A."/>
            <person name="Otillar R.P."/>
            <person name="Terry A.Y."/>
            <person name="Boore J.L."/>
            <person name="Grigoriev I.V."/>
            <person name="Lindberg D.R."/>
            <person name="Seaver E.C."/>
            <person name="Weisblat D.A."/>
            <person name="Putnam N.H."/>
            <person name="Rokhsar D.S."/>
        </authorList>
    </citation>
    <scope>NUCLEOTIDE SEQUENCE</scope>
    <source>
        <strain evidence="11 13">I ESC-2004</strain>
    </source>
</reference>
<dbReference type="Pfam" id="PF00057">
    <property type="entry name" value="Ldl_recept_a"/>
    <property type="match status" value="3"/>
</dbReference>
<keyword evidence="9" id="KW-0325">Glycoprotein</keyword>
<evidence type="ECO:0000256" key="10">
    <source>
        <dbReference type="PROSITE-ProRule" id="PRU00124"/>
    </source>
</evidence>
<reference evidence="12" key="3">
    <citation type="submission" date="2015-06" db="UniProtKB">
        <authorList>
            <consortium name="EnsemblMetazoa"/>
        </authorList>
    </citation>
    <scope>IDENTIFICATION</scope>
</reference>
<dbReference type="Proteomes" id="UP000014760">
    <property type="component" value="Unassembled WGS sequence"/>
</dbReference>
<evidence type="ECO:0000256" key="6">
    <source>
        <dbReference type="ARBA" id="ARBA00023136"/>
    </source>
</evidence>
<dbReference type="OrthoDB" id="21182at2759"/>
<keyword evidence="3" id="KW-0732">Signal</keyword>
<feature type="disulfide bond" evidence="10">
    <location>
        <begin position="5"/>
        <end position="17"/>
    </location>
</feature>
<feature type="disulfide bond" evidence="10">
    <location>
        <begin position="12"/>
        <end position="30"/>
    </location>
</feature>
<dbReference type="HOGENOM" id="CLU_085098_1_4_1"/>
<evidence type="ECO:0000256" key="1">
    <source>
        <dbReference type="ARBA" id="ARBA00004167"/>
    </source>
</evidence>
<dbReference type="PROSITE" id="PS01209">
    <property type="entry name" value="LDLRA_1"/>
    <property type="match status" value="3"/>
</dbReference>
<keyword evidence="8" id="KW-0675">Receptor</keyword>
<evidence type="ECO:0000313" key="11">
    <source>
        <dbReference type="EMBL" id="ELT97452.1"/>
    </source>
</evidence>
<dbReference type="PANTHER" id="PTHR22722">
    <property type="entry name" value="LOW-DENSITY LIPOPROTEIN RECEPTOR-RELATED PROTEIN 2-RELATED"/>
    <property type="match status" value="1"/>
</dbReference>
<dbReference type="InterPro" id="IPR051221">
    <property type="entry name" value="LDLR-related"/>
</dbReference>
<dbReference type="GO" id="GO:0005041">
    <property type="term" value="F:low-density lipoprotein particle receptor activity"/>
    <property type="evidence" value="ECO:0007669"/>
    <property type="project" value="TreeGrafter"/>
</dbReference>
<evidence type="ECO:0000313" key="13">
    <source>
        <dbReference type="Proteomes" id="UP000014760"/>
    </source>
</evidence>
<name>R7TV39_CAPTE</name>
<dbReference type="EMBL" id="AMQN01002169">
    <property type="status" value="NOT_ANNOTATED_CDS"/>
    <property type="molecule type" value="Genomic_DNA"/>
</dbReference>
<feature type="non-terminal residue" evidence="11">
    <location>
        <position position="1"/>
    </location>
</feature>
<feature type="disulfide bond" evidence="10">
    <location>
        <begin position="24"/>
        <end position="39"/>
    </location>
</feature>
<sequence length="128" mass="14203">RHQQCQQHQFTCGNAMCVSLDATCNGFNDCLDGSDERDCVVEECAANQFQCQSQKQCISEESTCDFMLDCVDGSDEDPMLCEKVECPGMYHCPMSHCIPYHKICDGKSDCPGGQDEEKCGAEYLCEGK</sequence>
<evidence type="ECO:0000256" key="3">
    <source>
        <dbReference type="ARBA" id="ARBA00022729"/>
    </source>
</evidence>
<evidence type="ECO:0000256" key="2">
    <source>
        <dbReference type="ARBA" id="ARBA00022692"/>
    </source>
</evidence>
<dbReference type="OMA" id="EINCHIG"/>
<dbReference type="FunFam" id="4.10.400.10:FF:000034">
    <property type="entry name" value="Low-density lipoprotein receptor-related protein 2"/>
    <property type="match status" value="1"/>
</dbReference>
<comment type="caution">
    <text evidence="10">Lacks conserved residue(s) required for the propagation of feature annotation.</text>
</comment>
<keyword evidence="13" id="KW-1185">Reference proteome</keyword>
<dbReference type="GO" id="GO:0043235">
    <property type="term" value="C:receptor complex"/>
    <property type="evidence" value="ECO:0007669"/>
    <property type="project" value="TreeGrafter"/>
</dbReference>
<keyword evidence="7 10" id="KW-1015">Disulfide bond</keyword>
<comment type="subcellular location">
    <subcellularLocation>
        <location evidence="1">Membrane</location>
        <topology evidence="1">Single-pass membrane protein</topology>
    </subcellularLocation>
</comment>
<keyword evidence="5" id="KW-1133">Transmembrane helix</keyword>
<evidence type="ECO:0000256" key="7">
    <source>
        <dbReference type="ARBA" id="ARBA00023157"/>
    </source>
</evidence>
<dbReference type="AlphaFoldDB" id="R7TV39"/>
<keyword evidence="4" id="KW-0677">Repeat</keyword>
<dbReference type="EMBL" id="KB308559">
    <property type="protein sequence ID" value="ELT97452.1"/>
    <property type="molecule type" value="Genomic_DNA"/>
</dbReference>
<dbReference type="SMART" id="SM00192">
    <property type="entry name" value="LDLa"/>
    <property type="match status" value="3"/>
</dbReference>
<evidence type="ECO:0000256" key="8">
    <source>
        <dbReference type="ARBA" id="ARBA00023170"/>
    </source>
</evidence>
<evidence type="ECO:0000313" key="12">
    <source>
        <dbReference type="EnsemblMetazoa" id="CapteP103865"/>
    </source>
</evidence>
<dbReference type="PANTHER" id="PTHR22722:SF5">
    <property type="entry name" value="LOW-DENSITY LIPOPROTEIN RECEPTOR-RELATED PROTEIN 1B"/>
    <property type="match status" value="1"/>
</dbReference>
<feature type="disulfide bond" evidence="10">
    <location>
        <begin position="104"/>
        <end position="119"/>
    </location>
</feature>
<dbReference type="InterPro" id="IPR002172">
    <property type="entry name" value="LDrepeatLR_classA_rpt"/>
</dbReference>
<accession>R7TV39</accession>
<dbReference type="GO" id="GO:0005886">
    <property type="term" value="C:plasma membrane"/>
    <property type="evidence" value="ECO:0007669"/>
    <property type="project" value="TreeGrafter"/>
</dbReference>
<proteinExistence type="predicted"/>
<keyword evidence="2" id="KW-0812">Transmembrane</keyword>
<evidence type="ECO:0000256" key="5">
    <source>
        <dbReference type="ARBA" id="ARBA00022989"/>
    </source>
</evidence>
<dbReference type="PRINTS" id="PR00261">
    <property type="entry name" value="LDLRECEPTOR"/>
</dbReference>